<dbReference type="EMBL" id="CADCWF010000130">
    <property type="protein sequence ID" value="CAA9554939.1"/>
    <property type="molecule type" value="Genomic_DNA"/>
</dbReference>
<proteinExistence type="predicted"/>
<feature type="compositionally biased region" description="Basic residues" evidence="1">
    <location>
        <begin position="471"/>
        <end position="483"/>
    </location>
</feature>
<feature type="region of interest" description="Disordered" evidence="1">
    <location>
        <begin position="62"/>
        <end position="259"/>
    </location>
</feature>
<feature type="region of interest" description="Disordered" evidence="1">
    <location>
        <begin position="1"/>
        <end position="49"/>
    </location>
</feature>
<protein>
    <submittedName>
        <fullName evidence="2">Uncharacterized protein</fullName>
    </submittedName>
</protein>
<accession>A0A6J4UMG4</accession>
<reference evidence="2" key="1">
    <citation type="submission" date="2020-02" db="EMBL/GenBank/DDBJ databases">
        <authorList>
            <person name="Meier V. D."/>
        </authorList>
    </citation>
    <scope>NUCLEOTIDE SEQUENCE</scope>
    <source>
        <strain evidence="2">AVDCRST_MAG59</strain>
    </source>
</reference>
<evidence type="ECO:0000313" key="2">
    <source>
        <dbReference type="EMBL" id="CAA9554939.1"/>
    </source>
</evidence>
<feature type="compositionally biased region" description="Basic residues" evidence="1">
    <location>
        <begin position="74"/>
        <end position="97"/>
    </location>
</feature>
<feature type="non-terminal residue" evidence="2">
    <location>
        <position position="1"/>
    </location>
</feature>
<feature type="region of interest" description="Disordered" evidence="1">
    <location>
        <begin position="467"/>
        <end position="498"/>
    </location>
</feature>
<feature type="region of interest" description="Disordered" evidence="1">
    <location>
        <begin position="297"/>
        <end position="324"/>
    </location>
</feature>
<dbReference type="AlphaFoldDB" id="A0A6J4UMG4"/>
<organism evidence="2">
    <name type="scientific">uncultured Thermomicrobiales bacterium</name>
    <dbReference type="NCBI Taxonomy" id="1645740"/>
    <lineage>
        <taxon>Bacteria</taxon>
        <taxon>Pseudomonadati</taxon>
        <taxon>Thermomicrobiota</taxon>
        <taxon>Thermomicrobia</taxon>
        <taxon>Thermomicrobiales</taxon>
        <taxon>environmental samples</taxon>
    </lineage>
</organism>
<name>A0A6J4UMG4_9BACT</name>
<feature type="compositionally biased region" description="Basic residues" evidence="1">
    <location>
        <begin position="28"/>
        <end position="39"/>
    </location>
</feature>
<feature type="compositionally biased region" description="Basic and acidic residues" evidence="1">
    <location>
        <begin position="108"/>
        <end position="137"/>
    </location>
</feature>
<sequence length="531" mass="60287">GPDPFRRPRPRPRRGSPPPRRAAGARICRPHRRRPRRPGRGGGRGPQVLQDQALSPLQAVHQAGAVQEQTGRGAVRRGHLPRRQMRQGRRELHRRGRGGAGLRCHPGHQGELRRGTSPPEADRAAVRVGRPVREPHRPNAGRRPAPGDRDRGGSRFRHGDAHLRRCLPWHQPGPLHQRRLDDPGRDRRPRYQAAASRRRPAAGPVRGRHRAPRRAGRSRSGRGDRGDPEAGQAGGRGLRADPRGRRGARQPAGLRRVPGHLHPVHGRLLLVHLRRRGRVRRLPLLLRRLRRDRARGLLPSGGAVPPRHPPQRALLPRPMRGVPGERAVLPRSRLLRAGGDLPRPGRGRQPLLPVGDALLPRPGLLRRGRDMPAKRAVLPPQRQPLRGGLLPERQLPERRMLQLPGQALRHDLLPIPIHLLRRAVLRRDLHQRRLLQRTRAVLQRVLLRQQLLQRRLLRGRRVMRSPDRQLRRGLQHRAARRPTRLPERAGQSGLLPERPGVLPRGGLLQLWPGVLLHRRGPERLPRYVHRL</sequence>
<evidence type="ECO:0000256" key="1">
    <source>
        <dbReference type="SAM" id="MobiDB-lite"/>
    </source>
</evidence>
<feature type="compositionally biased region" description="Basic and acidic residues" evidence="1">
    <location>
        <begin position="145"/>
        <end position="163"/>
    </location>
</feature>
<feature type="non-terminal residue" evidence="2">
    <location>
        <position position="531"/>
    </location>
</feature>
<feature type="compositionally biased region" description="Basic residues" evidence="1">
    <location>
        <begin position="196"/>
        <end position="220"/>
    </location>
</feature>
<gene>
    <name evidence="2" type="ORF">AVDCRST_MAG59-2079</name>
</gene>